<reference evidence="3 4" key="1">
    <citation type="submission" date="2019-06" db="EMBL/GenBank/DDBJ databases">
        <title>Persicimonas caeni gen. nov., sp. nov., a predatory bacterium isolated from solar saltern.</title>
        <authorList>
            <person name="Wang S."/>
        </authorList>
    </citation>
    <scope>NUCLEOTIDE SEQUENCE [LARGE SCALE GENOMIC DNA]</scope>
    <source>
        <strain evidence="3 4">YN101</strain>
    </source>
</reference>
<dbReference type="Pfam" id="PF13435">
    <property type="entry name" value="Cytochrome_C554"/>
    <property type="match status" value="1"/>
</dbReference>
<feature type="compositionally biased region" description="Low complexity" evidence="1">
    <location>
        <begin position="81"/>
        <end position="95"/>
    </location>
</feature>
<feature type="compositionally biased region" description="Basic residues" evidence="1">
    <location>
        <begin position="9"/>
        <end position="25"/>
    </location>
</feature>
<keyword evidence="4" id="KW-1185">Reference proteome</keyword>
<evidence type="ECO:0000313" key="3">
    <source>
        <dbReference type="EMBL" id="QDG49547.1"/>
    </source>
</evidence>
<dbReference type="PROSITE" id="PS00028">
    <property type="entry name" value="ZINC_FINGER_C2H2_1"/>
    <property type="match status" value="1"/>
</dbReference>
<proteinExistence type="predicted"/>
<feature type="region of interest" description="Disordered" evidence="1">
    <location>
        <begin position="1"/>
        <end position="25"/>
    </location>
</feature>
<dbReference type="Gene3D" id="1.10.1130.10">
    <property type="entry name" value="Flavocytochrome C3, Chain A"/>
    <property type="match status" value="1"/>
</dbReference>
<gene>
    <name evidence="3" type="ORF">FIV42_01975</name>
</gene>
<protein>
    <recommendedName>
        <fullName evidence="2">C2H2-type domain-containing protein</fullName>
    </recommendedName>
</protein>
<evidence type="ECO:0000256" key="1">
    <source>
        <dbReference type="SAM" id="MobiDB-lite"/>
    </source>
</evidence>
<dbReference type="InterPro" id="IPR023155">
    <property type="entry name" value="Cyt_c-552/4"/>
</dbReference>
<dbReference type="InterPro" id="IPR013087">
    <property type="entry name" value="Znf_C2H2_type"/>
</dbReference>
<evidence type="ECO:0000259" key="2">
    <source>
        <dbReference type="PROSITE" id="PS00028"/>
    </source>
</evidence>
<dbReference type="OrthoDB" id="9814800at2"/>
<dbReference type="AlphaFoldDB" id="A0A4Y6PNE4"/>
<dbReference type="Proteomes" id="UP000315995">
    <property type="component" value="Chromosome"/>
</dbReference>
<feature type="compositionally biased region" description="Basic and acidic residues" evidence="1">
    <location>
        <begin position="98"/>
        <end position="107"/>
    </location>
</feature>
<dbReference type="InterPro" id="IPR036280">
    <property type="entry name" value="Multihaem_cyt_sf"/>
</dbReference>
<dbReference type="SUPFAM" id="SSF48695">
    <property type="entry name" value="Multiheme cytochromes"/>
    <property type="match status" value="1"/>
</dbReference>
<organism evidence="3 4">
    <name type="scientific">Persicimonas caeni</name>
    <dbReference type="NCBI Taxonomy" id="2292766"/>
    <lineage>
        <taxon>Bacteria</taxon>
        <taxon>Deltaproteobacteria</taxon>
        <taxon>Bradymonadales</taxon>
        <taxon>Bradymonadaceae</taxon>
        <taxon>Persicimonas</taxon>
    </lineage>
</organism>
<feature type="region of interest" description="Disordered" evidence="1">
    <location>
        <begin position="78"/>
        <end position="118"/>
    </location>
</feature>
<accession>A0A4Y6PNE4</accession>
<dbReference type="EMBL" id="CP041186">
    <property type="protein sequence ID" value="QDG49547.1"/>
    <property type="molecule type" value="Genomic_DNA"/>
</dbReference>
<sequence>MFRPSATRRCNRLNRGRTRTRRARRSGMCRVGSEFALSPWRRSSCQPVSSAEKEPEIMRYLSILLTVAVLLSSACDKEEAQPTAEPTAPTTAAPTSSKADETSEHGSPHAGIDIDDPQSCKGCHGTIYEEWTESMHSRAHHDNDPIYGSMRALRMKKQGEHIAEKCAKCHNARSPDQPDTVAGKAGVSCATCHNVAAVESAPGKVGVDALTWEEGNVMRSSRDLEPGASPVHGTGKALPAMQDGVTLCMSCHNATKTPTGAPACTTGPEFREHGGDETCVSCHMPEVEGPAGAVGRQDKHASHQFLGPHRAWYQNDKSILESAVAMSAAFGDDGLTVTLANKSVHGFPSGFPGRLAVVKVVGKDKDGEVVWQNFTDNPMAEHPDSVLNKVYHDANGKPVPAPFSKKMVRDTRLGPDETRMVTYEVPANVASAEIKLIYRLLPPKLAKLLEIDDRVEATPKVIATTSAER</sequence>
<evidence type="ECO:0000313" key="4">
    <source>
        <dbReference type="Proteomes" id="UP000315995"/>
    </source>
</evidence>
<feature type="domain" description="C2H2-type" evidence="2">
    <location>
        <begin position="120"/>
        <end position="141"/>
    </location>
</feature>
<name>A0A4Y6PNE4_PERCE</name>
<accession>A0A5B8Y0W3</accession>